<dbReference type="GO" id="GO:0046654">
    <property type="term" value="P:tetrahydrofolate biosynthetic process"/>
    <property type="evidence" value="ECO:0007669"/>
    <property type="project" value="UniProtKB-UniPathway"/>
</dbReference>
<dbReference type="InterPro" id="IPR000550">
    <property type="entry name" value="Hppk"/>
</dbReference>
<accession>Q8D2U0</accession>
<dbReference type="Gene3D" id="3.30.70.560">
    <property type="entry name" value="7,8-Dihydro-6-hydroxymethylpterin-pyrophosphokinase HPPK"/>
    <property type="match status" value="1"/>
</dbReference>
<keyword evidence="15" id="KW-1185">Reference proteome</keyword>
<sequence length="163" mass="19081">MLNIIENCWISIGSNLKNPKEQANLALKHINKIPFTNILSCSSYYRSKPLGITSQPDFLNAVIKISTKLYPYELLKHIKIIEKKQKRKNNEIKWGPRSLDLDILLFGNKYFYSSDLIIPHYDLYNRCFFLYPLMEISPNLKFPDGSSLISKLKKIKCKKLPIW</sequence>
<dbReference type="Proteomes" id="UP000000562">
    <property type="component" value="Chromosome"/>
</dbReference>
<evidence type="ECO:0000256" key="2">
    <source>
        <dbReference type="ARBA" id="ARBA00005810"/>
    </source>
</evidence>
<keyword evidence="6" id="KW-0547">Nucleotide-binding</keyword>
<evidence type="ECO:0000256" key="6">
    <source>
        <dbReference type="ARBA" id="ARBA00022741"/>
    </source>
</evidence>
<evidence type="ECO:0000256" key="4">
    <source>
        <dbReference type="ARBA" id="ARBA00016218"/>
    </source>
</evidence>
<dbReference type="GO" id="GO:0016301">
    <property type="term" value="F:kinase activity"/>
    <property type="evidence" value="ECO:0007669"/>
    <property type="project" value="UniProtKB-KW"/>
</dbReference>
<dbReference type="EC" id="2.7.6.3" evidence="3"/>
<dbReference type="PANTHER" id="PTHR43071:SF1">
    <property type="entry name" value="2-AMINO-4-HYDROXY-6-HYDROXYMETHYLDIHYDROPTERIDINE PYROPHOSPHOKINASE"/>
    <property type="match status" value="1"/>
</dbReference>
<evidence type="ECO:0000256" key="7">
    <source>
        <dbReference type="ARBA" id="ARBA00022777"/>
    </source>
</evidence>
<evidence type="ECO:0000256" key="12">
    <source>
        <dbReference type="ARBA" id="ARBA00033413"/>
    </source>
</evidence>
<dbReference type="GO" id="GO:0003848">
    <property type="term" value="F:2-amino-4-hydroxy-6-hydroxymethyldihydropteridine diphosphokinase activity"/>
    <property type="evidence" value="ECO:0007669"/>
    <property type="project" value="UniProtKB-EC"/>
</dbReference>
<dbReference type="GO" id="GO:0046656">
    <property type="term" value="P:folic acid biosynthetic process"/>
    <property type="evidence" value="ECO:0007669"/>
    <property type="project" value="UniProtKB-KW"/>
</dbReference>
<dbReference type="GO" id="GO:0005524">
    <property type="term" value="F:ATP binding"/>
    <property type="evidence" value="ECO:0007669"/>
    <property type="project" value="UniProtKB-KW"/>
</dbReference>
<evidence type="ECO:0000256" key="11">
    <source>
        <dbReference type="ARBA" id="ARBA00029766"/>
    </source>
</evidence>
<dbReference type="PROSITE" id="PS00794">
    <property type="entry name" value="HPPK"/>
    <property type="match status" value="1"/>
</dbReference>
<evidence type="ECO:0000256" key="8">
    <source>
        <dbReference type="ARBA" id="ARBA00022840"/>
    </source>
</evidence>
<keyword evidence="8" id="KW-0067">ATP-binding</keyword>
<evidence type="ECO:0000256" key="1">
    <source>
        <dbReference type="ARBA" id="ARBA00005051"/>
    </source>
</evidence>
<dbReference type="AlphaFoldDB" id="Q8D2U0"/>
<dbReference type="KEGG" id="wbr:folK"/>
<dbReference type="NCBIfam" id="TIGR01498">
    <property type="entry name" value="folK"/>
    <property type="match status" value="1"/>
</dbReference>
<dbReference type="EMBL" id="BA000021">
    <property type="protein sequence ID" value="BAC24410.1"/>
    <property type="molecule type" value="Genomic_DNA"/>
</dbReference>
<evidence type="ECO:0000313" key="15">
    <source>
        <dbReference type="Proteomes" id="UP000000562"/>
    </source>
</evidence>
<dbReference type="InterPro" id="IPR035907">
    <property type="entry name" value="Hppk_sf"/>
</dbReference>
<dbReference type="CDD" id="cd00483">
    <property type="entry name" value="HPPK"/>
    <property type="match status" value="1"/>
</dbReference>
<comment type="similarity">
    <text evidence="2">Belongs to the HPPK family.</text>
</comment>
<dbReference type="eggNOG" id="COG0801">
    <property type="taxonomic scope" value="Bacteria"/>
</dbReference>
<evidence type="ECO:0000256" key="9">
    <source>
        <dbReference type="ARBA" id="ARBA00022909"/>
    </source>
</evidence>
<gene>
    <name evidence="14" type="primary">folK</name>
</gene>
<evidence type="ECO:0000256" key="10">
    <source>
        <dbReference type="ARBA" id="ARBA00029409"/>
    </source>
</evidence>
<dbReference type="STRING" id="36870.gene:10368757"/>
<protein>
    <recommendedName>
        <fullName evidence="4">2-amino-4-hydroxy-6-hydroxymethyldihydropteridine pyrophosphokinase</fullName>
        <ecNumber evidence="3">2.7.6.3</ecNumber>
    </recommendedName>
    <alternativeName>
        <fullName evidence="11">6-hydroxymethyl-7,8-dihydropterin pyrophosphokinase</fullName>
    </alternativeName>
    <alternativeName>
        <fullName evidence="12">7,8-dihydro-6-hydroxymethylpterin-pyrophosphokinase</fullName>
    </alternativeName>
</protein>
<keyword evidence="9" id="KW-0289">Folate biosynthesis</keyword>
<comment type="pathway">
    <text evidence="1">Cofactor biosynthesis; tetrahydrofolate biosynthesis; 2-amino-4-hydroxy-6-hydroxymethyl-7,8-dihydropteridine diphosphate from 7,8-dihydroneopterin triphosphate: step 4/4.</text>
</comment>
<proteinExistence type="inferred from homology"/>
<reference evidence="14 15" key="1">
    <citation type="journal article" date="2002" name="Nat. Genet.">
        <title>Genome sequence of the endocellular obligate symbiont of tsetse flies, Wigglesworthia glossinidia.</title>
        <authorList>
            <person name="Akman L."/>
            <person name="Yamashita A."/>
            <person name="Watanabe H."/>
            <person name="Oshima K."/>
            <person name="Shiba T."/>
            <person name="Hattori M."/>
            <person name="Aksoy S."/>
        </authorList>
    </citation>
    <scope>NUCLEOTIDE SEQUENCE [LARGE SCALE GENOMIC DNA]</scope>
</reference>
<feature type="domain" description="7,8-dihydro-6-hydroxymethylpterin-pyrophosphokinase" evidence="13">
    <location>
        <begin position="93"/>
        <end position="104"/>
    </location>
</feature>
<dbReference type="SUPFAM" id="SSF55083">
    <property type="entry name" value="6-hydroxymethyl-7,8-dihydropterin pyrophosphokinase, HPPK"/>
    <property type="match status" value="1"/>
</dbReference>
<dbReference type="PANTHER" id="PTHR43071">
    <property type="entry name" value="2-AMINO-4-HYDROXY-6-HYDROXYMETHYLDIHYDROPTERIDINE PYROPHOSPHOKINASE"/>
    <property type="match status" value="1"/>
</dbReference>
<evidence type="ECO:0000313" key="14">
    <source>
        <dbReference type="EMBL" id="BAC24410.1"/>
    </source>
</evidence>
<keyword evidence="5" id="KW-0808">Transferase</keyword>
<organism evidence="14 15">
    <name type="scientific">Wigglesworthia glossinidia brevipalpis</name>
    <dbReference type="NCBI Taxonomy" id="36870"/>
    <lineage>
        <taxon>Bacteria</taxon>
        <taxon>Pseudomonadati</taxon>
        <taxon>Pseudomonadota</taxon>
        <taxon>Gammaproteobacteria</taxon>
        <taxon>Enterobacterales</taxon>
        <taxon>Erwiniaceae</taxon>
        <taxon>Wigglesworthia</taxon>
    </lineage>
</organism>
<evidence type="ECO:0000256" key="3">
    <source>
        <dbReference type="ARBA" id="ARBA00013253"/>
    </source>
</evidence>
<dbReference type="Pfam" id="PF01288">
    <property type="entry name" value="HPPK"/>
    <property type="match status" value="1"/>
</dbReference>
<evidence type="ECO:0000256" key="5">
    <source>
        <dbReference type="ARBA" id="ARBA00022679"/>
    </source>
</evidence>
<dbReference type="OrthoDB" id="9808041at2"/>
<keyword evidence="7" id="KW-0418">Kinase</keyword>
<comment type="function">
    <text evidence="10">Catalyzes the transfer of pyrophosphate from adenosine triphosphate (ATP) to 6-hydroxymethyl-7,8-dihydropterin, an enzymatic step in folate biosynthesis pathway.</text>
</comment>
<evidence type="ECO:0000259" key="13">
    <source>
        <dbReference type="PROSITE" id="PS00794"/>
    </source>
</evidence>
<dbReference type="HOGENOM" id="CLU_097916_0_1_6"/>
<dbReference type="UniPathway" id="UPA00077">
    <property type="reaction ID" value="UER00155"/>
</dbReference>
<name>Q8D2U0_WIGBR</name>